<dbReference type="Gene3D" id="3.90.180.10">
    <property type="entry name" value="Medium-chain alcohol dehydrogenases, catalytic domain"/>
    <property type="match status" value="1"/>
</dbReference>
<dbReference type="GO" id="GO:0003960">
    <property type="term" value="F:quinone reductase (NADPH) activity"/>
    <property type="evidence" value="ECO:0007669"/>
    <property type="project" value="UniProtKB-EC"/>
</dbReference>
<dbReference type="SUPFAM" id="SSF50129">
    <property type="entry name" value="GroES-like"/>
    <property type="match status" value="1"/>
</dbReference>
<keyword evidence="2" id="KW-0560">Oxidoreductase</keyword>
<dbReference type="STRING" id="68895.RR42_m2676"/>
<dbReference type="EC" id="1.6.5.5" evidence="2"/>
<dbReference type="Proteomes" id="UP000031843">
    <property type="component" value="Chromosome main"/>
</dbReference>
<gene>
    <name evidence="2" type="ORF">RR42_m2676</name>
</gene>
<reference evidence="2 3" key="1">
    <citation type="journal article" date="2015" name="Genome Announc.">
        <title>Complete Genome Sequence of Cupriavidus basilensis 4G11, Isolated from the Oak Ridge Field Research Center Site.</title>
        <authorList>
            <person name="Ray J."/>
            <person name="Waters R.J."/>
            <person name="Skerker J.M."/>
            <person name="Kuehl J.V."/>
            <person name="Price M.N."/>
            <person name="Huang J."/>
            <person name="Chakraborty R."/>
            <person name="Arkin A.P."/>
            <person name="Deutschbauer A."/>
        </authorList>
    </citation>
    <scope>NUCLEOTIDE SEQUENCE [LARGE SCALE GENOMIC DNA]</scope>
    <source>
        <strain evidence="2">4G11</strain>
    </source>
</reference>
<evidence type="ECO:0000313" key="3">
    <source>
        <dbReference type="Proteomes" id="UP000031843"/>
    </source>
</evidence>
<dbReference type="KEGG" id="cbw:RR42_m2676"/>
<evidence type="ECO:0000313" key="2">
    <source>
        <dbReference type="EMBL" id="AJG20061.1"/>
    </source>
</evidence>
<dbReference type="Gene3D" id="3.40.50.720">
    <property type="entry name" value="NAD(P)-binding Rossmann-like Domain"/>
    <property type="match status" value="1"/>
</dbReference>
<dbReference type="InterPro" id="IPR013154">
    <property type="entry name" value="ADH-like_N"/>
</dbReference>
<dbReference type="SMART" id="SM00829">
    <property type="entry name" value="PKS_ER"/>
    <property type="match status" value="1"/>
</dbReference>
<dbReference type="Pfam" id="PF00107">
    <property type="entry name" value="ADH_zinc_N"/>
    <property type="match status" value="1"/>
</dbReference>
<sequence>MRRLLPGIEHITGDMMKAVLCKAWGPPDSLVLETLPDLVPGAGEVVIDVKAAGVNFPDVLIIQNKYQAKPQLPFSPGSELAGVVNAVGEGVTHVKPGDNVIAYLGNGAFASQAKAPAAAVVPMPPGIDFETAAAFTLTYGTSHHAVIDRGELKAGQTMLVLGAAGGVGLAAIEIGKAIGARVIAAASTDEKLAVCKDHGADALINYSTEDLRERVKALTDGRGPDVIYDPVGGIYAEPAFRSIGWRGRYLVVGFANGEIPKLPLNLALLKGASLVGVFWGDFARREPKANQANMAQMLGWMKEGKIRPHISARYPLEQAPQALKDMEARKVTGKIVIVP</sequence>
<organism evidence="2 3">
    <name type="scientific">Cupriavidus basilensis</name>
    <dbReference type="NCBI Taxonomy" id="68895"/>
    <lineage>
        <taxon>Bacteria</taxon>
        <taxon>Pseudomonadati</taxon>
        <taxon>Pseudomonadota</taxon>
        <taxon>Betaproteobacteria</taxon>
        <taxon>Burkholderiales</taxon>
        <taxon>Burkholderiaceae</taxon>
        <taxon>Cupriavidus</taxon>
    </lineage>
</organism>
<proteinExistence type="predicted"/>
<keyword evidence="3" id="KW-1185">Reference proteome</keyword>
<dbReference type="InterPro" id="IPR036291">
    <property type="entry name" value="NAD(P)-bd_dom_sf"/>
</dbReference>
<dbReference type="PANTHER" id="PTHR43677">
    <property type="entry name" value="SHORT-CHAIN DEHYDROGENASE/REDUCTASE"/>
    <property type="match status" value="1"/>
</dbReference>
<protein>
    <submittedName>
        <fullName evidence="2">Quinone oxidoreductase</fullName>
        <ecNumber evidence="2">1.6.5.5</ecNumber>
    </submittedName>
</protein>
<dbReference type="InterPro" id="IPR013149">
    <property type="entry name" value="ADH-like_C"/>
</dbReference>
<accession>A0A0C4YH90</accession>
<dbReference type="AlphaFoldDB" id="A0A0C4YH90"/>
<dbReference type="EMBL" id="CP010536">
    <property type="protein sequence ID" value="AJG20061.1"/>
    <property type="molecule type" value="Genomic_DNA"/>
</dbReference>
<name>A0A0C4YH90_9BURK</name>
<evidence type="ECO:0000259" key="1">
    <source>
        <dbReference type="SMART" id="SM00829"/>
    </source>
</evidence>
<dbReference type="InterPro" id="IPR020843">
    <property type="entry name" value="ER"/>
</dbReference>
<dbReference type="PANTHER" id="PTHR43677:SF4">
    <property type="entry name" value="QUINONE OXIDOREDUCTASE-LIKE PROTEIN 2"/>
    <property type="match status" value="1"/>
</dbReference>
<dbReference type="InterPro" id="IPR011032">
    <property type="entry name" value="GroES-like_sf"/>
</dbReference>
<dbReference type="CDD" id="cd08241">
    <property type="entry name" value="QOR1"/>
    <property type="match status" value="1"/>
</dbReference>
<dbReference type="InterPro" id="IPR051397">
    <property type="entry name" value="Zn-ADH-like_protein"/>
</dbReference>
<dbReference type="Pfam" id="PF08240">
    <property type="entry name" value="ADH_N"/>
    <property type="match status" value="1"/>
</dbReference>
<feature type="domain" description="Enoyl reductase (ER)" evidence="1">
    <location>
        <begin position="25"/>
        <end position="337"/>
    </location>
</feature>
<dbReference type="SUPFAM" id="SSF51735">
    <property type="entry name" value="NAD(P)-binding Rossmann-fold domains"/>
    <property type="match status" value="1"/>
</dbReference>